<protein>
    <submittedName>
        <fullName evidence="5">Uncharacterized protein</fullName>
    </submittedName>
</protein>
<sequence>MTVVLLTLFDVMKEQLLVMSLLLVIVPMLQHQLKQLVVMLLGQIEVSSFLWTRSSVMWRSGNVLVVVIMVVVVTVQAKTTPPTTTTRTNPGPSRILVMDLLGSRSHKQFIMTIAEELAARNHSITYLTGYESTRERPNIREIYIPGVSLFTMITNTFNTSYFQMFRTLLPELHKLCPNLLATQEFQSFHREGGKFDLVISGLMSLDCFLPYVHALQVPLVYVFPNMVQGTLDDVAGTPFFHSLGGSMVLSEQFPFSFKYRLIVTLHAEFAKFINLWYSLPKMERECKSRQLCPDGLPSLVELRINSSLFITNSVKTLEMPTMPYTPTVVHAGGLHCRPPHPLPQDLEEWVSGSGGAGFILFSLGSVVKPSDMPIQYRTVLAKVFGSLEQRVLWKWDEDSVNEVTLPPNVRLEKWLPQQDILGHPQLHLFMTHGGLLSLQEATYHGVPIIGFPLFADQGYNVGRAESEGWGRQINWEDLSYDLLRNTIIEIINDNKMREEVERRSVVMQDQPMPPGEWVTYWIEYVIRHRGAVHLRCPAVHMPCSGGSIIAVAIQLVSNGDWTGSIGDGQNTNGLRLTPSGTATRHMDCDYAPDGRRIKDADRRLMQYWQRLTVTPSCRSPTPSRWSPMQPQ</sequence>
<keyword evidence="3" id="KW-0808">Transferase</keyword>
<organism evidence="5 6">
    <name type="scientific">Petrolisthes cinctipes</name>
    <name type="common">Flat porcelain crab</name>
    <dbReference type="NCBI Taxonomy" id="88211"/>
    <lineage>
        <taxon>Eukaryota</taxon>
        <taxon>Metazoa</taxon>
        <taxon>Ecdysozoa</taxon>
        <taxon>Arthropoda</taxon>
        <taxon>Crustacea</taxon>
        <taxon>Multicrustacea</taxon>
        <taxon>Malacostraca</taxon>
        <taxon>Eumalacostraca</taxon>
        <taxon>Eucarida</taxon>
        <taxon>Decapoda</taxon>
        <taxon>Pleocyemata</taxon>
        <taxon>Anomura</taxon>
        <taxon>Galatheoidea</taxon>
        <taxon>Porcellanidae</taxon>
        <taxon>Petrolisthes</taxon>
    </lineage>
</organism>
<dbReference type="CDD" id="cd03784">
    <property type="entry name" value="GT1_Gtf-like"/>
    <property type="match status" value="1"/>
</dbReference>
<proteinExistence type="inferred from homology"/>
<dbReference type="EMBL" id="JAWQEG010000615">
    <property type="protein sequence ID" value="KAK3887732.1"/>
    <property type="molecule type" value="Genomic_DNA"/>
</dbReference>
<name>A0AAE1G9U8_PETCI</name>
<evidence type="ECO:0000313" key="4">
    <source>
        <dbReference type="EMBL" id="KAK3875563.1"/>
    </source>
</evidence>
<keyword evidence="6" id="KW-1185">Reference proteome</keyword>
<dbReference type="Gene3D" id="3.40.50.2000">
    <property type="entry name" value="Glycogen Phosphorylase B"/>
    <property type="match status" value="2"/>
</dbReference>
<dbReference type="Pfam" id="PF00201">
    <property type="entry name" value="UDPGT"/>
    <property type="match status" value="1"/>
</dbReference>
<comment type="similarity">
    <text evidence="1">Belongs to the UDP-glycosyltransferase family.</text>
</comment>
<dbReference type="EMBL" id="JAWQEG010001950">
    <property type="protein sequence ID" value="KAK3875563.1"/>
    <property type="molecule type" value="Genomic_DNA"/>
</dbReference>
<evidence type="ECO:0000313" key="5">
    <source>
        <dbReference type="EMBL" id="KAK3887732.1"/>
    </source>
</evidence>
<accession>A0AAE1G9U8</accession>
<dbReference type="InterPro" id="IPR002213">
    <property type="entry name" value="UDP_glucos_trans"/>
</dbReference>
<keyword evidence="2" id="KW-0328">Glycosyltransferase</keyword>
<dbReference type="InterPro" id="IPR050271">
    <property type="entry name" value="UDP-glycosyltransferase"/>
</dbReference>
<evidence type="ECO:0000256" key="3">
    <source>
        <dbReference type="ARBA" id="ARBA00022679"/>
    </source>
</evidence>
<dbReference type="FunFam" id="3.40.50.2000:FF:000050">
    <property type="entry name" value="UDP-glucuronosyltransferase"/>
    <property type="match status" value="1"/>
</dbReference>
<evidence type="ECO:0000256" key="1">
    <source>
        <dbReference type="ARBA" id="ARBA00009995"/>
    </source>
</evidence>
<reference evidence="5" key="1">
    <citation type="submission" date="2023-10" db="EMBL/GenBank/DDBJ databases">
        <title>Genome assemblies of two species of porcelain crab, Petrolisthes cinctipes and Petrolisthes manimaculis (Anomura: Porcellanidae).</title>
        <authorList>
            <person name="Angst P."/>
        </authorList>
    </citation>
    <scope>NUCLEOTIDE SEQUENCE</scope>
    <source>
        <strain evidence="5">PB745_01</strain>
        <tissue evidence="5">Gill</tissue>
    </source>
</reference>
<comment type="caution">
    <text evidence="5">The sequence shown here is derived from an EMBL/GenBank/DDBJ whole genome shotgun (WGS) entry which is preliminary data.</text>
</comment>
<dbReference type="AlphaFoldDB" id="A0AAE1G9U8"/>
<dbReference type="PANTHER" id="PTHR48043:SF27">
    <property type="entry name" value="UDP-GLUCURONOSYLTRANSFERASE"/>
    <property type="match status" value="1"/>
</dbReference>
<evidence type="ECO:0000256" key="2">
    <source>
        <dbReference type="ARBA" id="ARBA00022676"/>
    </source>
</evidence>
<evidence type="ECO:0000313" key="6">
    <source>
        <dbReference type="Proteomes" id="UP001286313"/>
    </source>
</evidence>
<gene>
    <name evidence="5" type="ORF">Pcinc_008184</name>
    <name evidence="4" type="ORF">Pcinc_019555</name>
</gene>
<dbReference type="GO" id="GO:0008194">
    <property type="term" value="F:UDP-glycosyltransferase activity"/>
    <property type="evidence" value="ECO:0007669"/>
    <property type="project" value="InterPro"/>
</dbReference>
<dbReference type="PANTHER" id="PTHR48043">
    <property type="entry name" value="EG:EG0003.4 PROTEIN-RELATED"/>
    <property type="match status" value="1"/>
</dbReference>
<dbReference type="Proteomes" id="UP001286313">
    <property type="component" value="Unassembled WGS sequence"/>
</dbReference>
<dbReference type="SUPFAM" id="SSF53756">
    <property type="entry name" value="UDP-Glycosyltransferase/glycogen phosphorylase"/>
    <property type="match status" value="1"/>
</dbReference>